<evidence type="ECO:0000313" key="2">
    <source>
        <dbReference type="EMBL" id="KAG1362196.1"/>
    </source>
</evidence>
<reference evidence="2" key="2">
    <citation type="submission" date="2019-07" db="EMBL/GenBank/DDBJ databases">
        <authorList>
            <person name="Yang Y."/>
            <person name="Bocs S."/>
            <person name="Baudouin L."/>
        </authorList>
    </citation>
    <scope>NUCLEOTIDE SEQUENCE</scope>
    <source>
        <tissue evidence="2">Spear leaf of Hainan Tall coconut</tissue>
    </source>
</reference>
<evidence type="ECO:0000256" key="1">
    <source>
        <dbReference type="SAM" id="MobiDB-lite"/>
    </source>
</evidence>
<dbReference type="AlphaFoldDB" id="A0A8K0IL44"/>
<dbReference type="EMBL" id="CM017881">
    <property type="protein sequence ID" value="KAG1362196.1"/>
    <property type="molecule type" value="Genomic_DNA"/>
</dbReference>
<feature type="compositionally biased region" description="Polar residues" evidence="1">
    <location>
        <begin position="184"/>
        <end position="196"/>
    </location>
</feature>
<accession>A0A8K0IL44</accession>
<protein>
    <submittedName>
        <fullName evidence="2">Putative WRKY transcription factor 7</fullName>
    </submittedName>
</protein>
<organism evidence="2 3">
    <name type="scientific">Cocos nucifera</name>
    <name type="common">Coconut palm</name>
    <dbReference type="NCBI Taxonomy" id="13894"/>
    <lineage>
        <taxon>Eukaryota</taxon>
        <taxon>Viridiplantae</taxon>
        <taxon>Streptophyta</taxon>
        <taxon>Embryophyta</taxon>
        <taxon>Tracheophyta</taxon>
        <taxon>Spermatophyta</taxon>
        <taxon>Magnoliopsida</taxon>
        <taxon>Liliopsida</taxon>
        <taxon>Arecaceae</taxon>
        <taxon>Arecoideae</taxon>
        <taxon>Cocoseae</taxon>
        <taxon>Attaleinae</taxon>
        <taxon>Cocos</taxon>
    </lineage>
</organism>
<keyword evidence="3" id="KW-1185">Reference proteome</keyword>
<proteinExistence type="predicted"/>
<name>A0A8K0IL44_COCNU</name>
<dbReference type="OrthoDB" id="756799at2759"/>
<comment type="caution">
    <text evidence="2">The sequence shown here is derived from an EMBL/GenBank/DDBJ whole genome shotgun (WGS) entry which is preliminary data.</text>
</comment>
<dbReference type="Proteomes" id="UP000797356">
    <property type="component" value="Chromosome 10"/>
</dbReference>
<gene>
    <name evidence="2" type="ORF">COCNU_10G004150</name>
</gene>
<feature type="region of interest" description="Disordered" evidence="1">
    <location>
        <begin position="184"/>
        <end position="206"/>
    </location>
</feature>
<reference evidence="2" key="1">
    <citation type="journal article" date="2017" name="Gigascience">
        <title>The genome draft of coconut (Cocos nucifera).</title>
        <authorList>
            <person name="Xiao Y."/>
            <person name="Xu P."/>
            <person name="Fan H."/>
            <person name="Baudouin L."/>
            <person name="Xia W."/>
            <person name="Bocs S."/>
            <person name="Xu J."/>
            <person name="Li Q."/>
            <person name="Guo A."/>
            <person name="Zhou L."/>
            <person name="Li J."/>
            <person name="Wu Y."/>
            <person name="Ma Z."/>
            <person name="Armero A."/>
            <person name="Issali A.E."/>
            <person name="Liu N."/>
            <person name="Peng M."/>
            <person name="Yang Y."/>
        </authorList>
    </citation>
    <scope>NUCLEOTIDE SEQUENCE</scope>
    <source>
        <tissue evidence="2">Spear leaf of Hainan Tall coconut</tissue>
    </source>
</reference>
<evidence type="ECO:0000313" key="3">
    <source>
        <dbReference type="Proteomes" id="UP000797356"/>
    </source>
</evidence>
<sequence>MKGGADACVPMTSNWDFTIRQVAQSSLRSAHHLFGCIAGQKIIRSSHELSLITRDAIAEFKSLVSLLDDSLPARRGRIRKGPLLMNSPGINPAELMDRRDPPKEAICSLPNNGVPLFQQLQAHALQRCYSETDVVGLKNPSVCSESVVDRRSMLPFAQPILSSGSMDANNVSRQFLSYHYSTSSFQGSVDGSSMLSSKRKHGSERGMTCTVSTGGCHCSKRR</sequence>